<evidence type="ECO:0000256" key="2">
    <source>
        <dbReference type="ARBA" id="ARBA00049364"/>
    </source>
</evidence>
<sequence>MATKPVYDVIIVGGGPAGCATALALNRIDGNHSFILIDDADPATFKIGESLPGIATRTLGYLSPVLLNRFKQDVSRGDHTPCTGNSSAWSSEHLHEQYSIMNPYGSGWHLDRALFDESLRDAVRDGCDKTNGNCVPSRMTRERLVSVEKRDGVWSVHTEHVDTGTTNCYQSRWVVDATGRKASLSRKLGAKIQKTDKLLAFYSLFISPEDDTDHRTLIEAAESGWWYTSCIARNRRIVVYHTDDDDPSAKFARTPDGFLNLLHNDTHYISQIILGHNYDLPSGTRFPRSTAAGSSILDPIYDETERWCAVGDAAMAFDPLSSQGMITALNAGCFIGKELAKRISNSMKIEDPTSDGISTIPGYFEAIGQKYEKEKVYYYRQARFDGEFWAKRRL</sequence>
<dbReference type="InterPro" id="IPR036188">
    <property type="entry name" value="FAD/NAD-bd_sf"/>
</dbReference>
<dbReference type="GO" id="GO:0044550">
    <property type="term" value="P:secondary metabolite biosynthetic process"/>
    <property type="evidence" value="ECO:0007669"/>
    <property type="project" value="UniProtKB-ARBA"/>
</dbReference>
<dbReference type="Gene3D" id="3.50.50.60">
    <property type="entry name" value="FAD/NAD(P)-binding domain"/>
    <property type="match status" value="1"/>
</dbReference>
<dbReference type="GO" id="GO:0140907">
    <property type="term" value="F:flavin-dependent halogenase activity"/>
    <property type="evidence" value="ECO:0007669"/>
    <property type="project" value="UniProtKB-ARBA"/>
</dbReference>
<dbReference type="SUPFAM" id="SSF51905">
    <property type="entry name" value="FAD/NAD(P)-binding domain"/>
    <property type="match status" value="1"/>
</dbReference>
<protein>
    <recommendedName>
        <fullName evidence="5">FAD/NAD(P)-binding domain-containing protein</fullName>
    </recommendedName>
</protein>
<dbReference type="PANTHER" id="PTHR43747:SF1">
    <property type="entry name" value="SLR1998 PROTEIN"/>
    <property type="match status" value="1"/>
</dbReference>
<dbReference type="HOGENOM" id="CLU_024648_6_0_1"/>
<dbReference type="InParanoid" id="A0A0C2SYG7"/>
<dbReference type="PANTHER" id="PTHR43747">
    <property type="entry name" value="FAD-BINDING PROTEIN"/>
    <property type="match status" value="1"/>
</dbReference>
<dbReference type="STRING" id="946122.A0A0C2SYG7"/>
<evidence type="ECO:0000256" key="1">
    <source>
        <dbReference type="ARBA" id="ARBA00005706"/>
    </source>
</evidence>
<proteinExistence type="inferred from homology"/>
<gene>
    <name evidence="3" type="ORF">M378DRAFT_169578</name>
</gene>
<dbReference type="PRINTS" id="PR00420">
    <property type="entry name" value="RNGMNOXGNASE"/>
</dbReference>
<dbReference type="Gene3D" id="3.30.9.100">
    <property type="match status" value="1"/>
</dbReference>
<reference evidence="3 4" key="1">
    <citation type="submission" date="2014-04" db="EMBL/GenBank/DDBJ databases">
        <title>Evolutionary Origins and Diversification of the Mycorrhizal Mutualists.</title>
        <authorList>
            <consortium name="DOE Joint Genome Institute"/>
            <consortium name="Mycorrhizal Genomics Consortium"/>
            <person name="Kohler A."/>
            <person name="Kuo A."/>
            <person name="Nagy L.G."/>
            <person name="Floudas D."/>
            <person name="Copeland A."/>
            <person name="Barry K.W."/>
            <person name="Cichocki N."/>
            <person name="Veneault-Fourrey C."/>
            <person name="LaButti K."/>
            <person name="Lindquist E.A."/>
            <person name="Lipzen A."/>
            <person name="Lundell T."/>
            <person name="Morin E."/>
            <person name="Murat C."/>
            <person name="Riley R."/>
            <person name="Ohm R."/>
            <person name="Sun H."/>
            <person name="Tunlid A."/>
            <person name="Henrissat B."/>
            <person name="Grigoriev I.V."/>
            <person name="Hibbett D.S."/>
            <person name="Martin F."/>
        </authorList>
    </citation>
    <scope>NUCLEOTIDE SEQUENCE [LARGE SCALE GENOMIC DNA]</scope>
    <source>
        <strain evidence="3 4">Koide BX008</strain>
    </source>
</reference>
<evidence type="ECO:0008006" key="5">
    <source>
        <dbReference type="Google" id="ProtNLM"/>
    </source>
</evidence>
<evidence type="ECO:0000313" key="4">
    <source>
        <dbReference type="Proteomes" id="UP000054549"/>
    </source>
</evidence>
<accession>A0A0C2SYG7</accession>
<dbReference type="AlphaFoldDB" id="A0A0C2SYG7"/>
<organism evidence="3 4">
    <name type="scientific">Amanita muscaria (strain Koide BX008)</name>
    <dbReference type="NCBI Taxonomy" id="946122"/>
    <lineage>
        <taxon>Eukaryota</taxon>
        <taxon>Fungi</taxon>
        <taxon>Dikarya</taxon>
        <taxon>Basidiomycota</taxon>
        <taxon>Agaricomycotina</taxon>
        <taxon>Agaricomycetes</taxon>
        <taxon>Agaricomycetidae</taxon>
        <taxon>Agaricales</taxon>
        <taxon>Pluteineae</taxon>
        <taxon>Amanitaceae</taxon>
        <taxon>Amanita</taxon>
    </lineage>
</organism>
<comment type="similarity">
    <text evidence="1">Belongs to the flavin-dependent halogenase family.</text>
</comment>
<comment type="catalytic activity">
    <reaction evidence="2">
        <text>melleolide F + FADH2 + chloride + O2 = 6'-chloromelleolide F + FAD + 2 H2O + H(+)</text>
        <dbReference type="Rhea" id="RHEA:67160"/>
        <dbReference type="ChEBI" id="CHEBI:15377"/>
        <dbReference type="ChEBI" id="CHEBI:15378"/>
        <dbReference type="ChEBI" id="CHEBI:15379"/>
        <dbReference type="ChEBI" id="CHEBI:17996"/>
        <dbReference type="ChEBI" id="CHEBI:57692"/>
        <dbReference type="ChEBI" id="CHEBI:58307"/>
        <dbReference type="ChEBI" id="CHEBI:167712"/>
        <dbReference type="ChEBI" id="CHEBI:167713"/>
    </reaction>
    <physiologicalReaction direction="left-to-right" evidence="2">
        <dbReference type="Rhea" id="RHEA:67161"/>
    </physiologicalReaction>
</comment>
<dbReference type="Proteomes" id="UP000054549">
    <property type="component" value="Unassembled WGS sequence"/>
</dbReference>
<evidence type="ECO:0000313" key="3">
    <source>
        <dbReference type="EMBL" id="KIL59194.1"/>
    </source>
</evidence>
<dbReference type="OrthoDB" id="2647594at2759"/>
<dbReference type="EMBL" id="KN818320">
    <property type="protein sequence ID" value="KIL59194.1"/>
    <property type="molecule type" value="Genomic_DNA"/>
</dbReference>
<keyword evidence="4" id="KW-1185">Reference proteome</keyword>
<dbReference type="InterPro" id="IPR050816">
    <property type="entry name" value="Flavin-dep_Halogenase_NPB"/>
</dbReference>
<name>A0A0C2SYG7_AMAMK</name>